<dbReference type="PROSITE" id="PS50850">
    <property type="entry name" value="MFS"/>
    <property type="match status" value="1"/>
</dbReference>
<dbReference type="OrthoDB" id="10021397at2759"/>
<feature type="transmembrane region" description="Helical" evidence="5">
    <location>
        <begin position="179"/>
        <end position="200"/>
    </location>
</feature>
<feature type="transmembrane region" description="Helical" evidence="5">
    <location>
        <begin position="77"/>
        <end position="96"/>
    </location>
</feature>
<protein>
    <recommendedName>
        <fullName evidence="6">Major facilitator superfamily (MFS) profile domain-containing protein</fullName>
    </recommendedName>
</protein>
<keyword evidence="4 5" id="KW-0472">Membrane</keyword>
<dbReference type="AlphaFoldDB" id="A0A8H3G1R4"/>
<feature type="transmembrane region" description="Helical" evidence="5">
    <location>
        <begin position="108"/>
        <end position="128"/>
    </location>
</feature>
<keyword evidence="3 5" id="KW-1133">Transmembrane helix</keyword>
<dbReference type="GO" id="GO:0005886">
    <property type="term" value="C:plasma membrane"/>
    <property type="evidence" value="ECO:0007669"/>
    <property type="project" value="TreeGrafter"/>
</dbReference>
<dbReference type="InterPro" id="IPR011701">
    <property type="entry name" value="MFS"/>
</dbReference>
<evidence type="ECO:0000256" key="1">
    <source>
        <dbReference type="ARBA" id="ARBA00004141"/>
    </source>
</evidence>
<dbReference type="Pfam" id="PF07690">
    <property type="entry name" value="MFS_1"/>
    <property type="match status" value="1"/>
</dbReference>
<dbReference type="Gene3D" id="1.20.1720.10">
    <property type="entry name" value="Multidrug resistance protein D"/>
    <property type="match status" value="1"/>
</dbReference>
<evidence type="ECO:0000313" key="8">
    <source>
        <dbReference type="Proteomes" id="UP000664521"/>
    </source>
</evidence>
<dbReference type="InterPro" id="IPR020846">
    <property type="entry name" value="MFS_dom"/>
</dbReference>
<dbReference type="PANTHER" id="PTHR23501:SF201">
    <property type="entry name" value="MFS AFLATOXIN EFFLUX PUMP"/>
    <property type="match status" value="1"/>
</dbReference>
<reference evidence="7" key="1">
    <citation type="submission" date="2021-03" db="EMBL/GenBank/DDBJ databases">
        <authorList>
            <person name="Tagirdzhanova G."/>
        </authorList>
    </citation>
    <scope>NUCLEOTIDE SEQUENCE</scope>
</reference>
<dbReference type="Gene3D" id="1.20.1250.20">
    <property type="entry name" value="MFS general substrate transporter like domains"/>
    <property type="match status" value="1"/>
</dbReference>
<dbReference type="CDD" id="cd17502">
    <property type="entry name" value="MFS_Azr1_MDR_like"/>
    <property type="match status" value="1"/>
</dbReference>
<feature type="transmembrane region" description="Helical" evidence="5">
    <location>
        <begin position="148"/>
        <end position="167"/>
    </location>
</feature>
<feature type="domain" description="Major facilitator superfamily (MFS) profile" evidence="6">
    <location>
        <begin position="1"/>
        <end position="443"/>
    </location>
</feature>
<dbReference type="PANTHER" id="PTHR23501">
    <property type="entry name" value="MAJOR FACILITATOR SUPERFAMILY"/>
    <property type="match status" value="1"/>
</dbReference>
<name>A0A8H3G1R4_9LECA</name>
<sequence length="446" mass="47761">MAAFMLLIGRVYTFYSPKWVFFGIIVIFEIGSVICGAAPTSKAFIVGRAISGFGAAGMMNGAIVIMVNVIPLAKRPVYQGIFGSVFAIASVAGPLLGGAFTQKVSWRWCFYINLPIGAVTLAIVALVLKLPEQKTQKSLKEQFMQLDPIGTAFFLPGVICLLLALQWGGSTYAWNNGRIIALLVIFGVCLCAFVTVQVWLGDMVTVPPRIIKQRSIAAAVWFSLCVGGLMLAVVYFLPIWFQVIKDATPVHSGIMNLPTLLSLVVASMLSGIFVKKVGYYTPPLIACSVIMPIGLGLFTTFTPETGHAKWIGYQVIFGLGLGLGMQQASMAAQTVLPNKDVPTGVSLNFFAQQVGGTVFVSVGENVLVNKLVSGLADIPNFDPGAVVNTGATEIKSVVPPQFLGVVKAVYNHALTEVFVVALVLSCLTIFGALAIEWRNIKAQKDR</sequence>
<evidence type="ECO:0000259" key="6">
    <source>
        <dbReference type="PROSITE" id="PS50850"/>
    </source>
</evidence>
<dbReference type="EMBL" id="CAJPDS010000079">
    <property type="protein sequence ID" value="CAF9935052.1"/>
    <property type="molecule type" value="Genomic_DNA"/>
</dbReference>
<dbReference type="Proteomes" id="UP000664521">
    <property type="component" value="Unassembled WGS sequence"/>
</dbReference>
<dbReference type="SUPFAM" id="SSF103473">
    <property type="entry name" value="MFS general substrate transporter"/>
    <property type="match status" value="1"/>
</dbReference>
<evidence type="ECO:0000256" key="4">
    <source>
        <dbReference type="ARBA" id="ARBA00023136"/>
    </source>
</evidence>
<evidence type="ECO:0000256" key="2">
    <source>
        <dbReference type="ARBA" id="ARBA00022692"/>
    </source>
</evidence>
<comment type="caution">
    <text evidence="7">The sequence shown here is derived from an EMBL/GenBank/DDBJ whole genome shotgun (WGS) entry which is preliminary data.</text>
</comment>
<feature type="transmembrane region" description="Helical" evidence="5">
    <location>
        <begin position="253"/>
        <end position="274"/>
    </location>
</feature>
<gene>
    <name evidence="7" type="ORF">HETSPECPRED_009448</name>
</gene>
<accession>A0A8H3G1R4</accession>
<proteinExistence type="predicted"/>
<evidence type="ECO:0000256" key="5">
    <source>
        <dbReference type="SAM" id="Phobius"/>
    </source>
</evidence>
<comment type="subcellular location">
    <subcellularLocation>
        <location evidence="1">Membrane</location>
        <topology evidence="1">Multi-pass membrane protein</topology>
    </subcellularLocation>
</comment>
<feature type="transmembrane region" description="Helical" evidence="5">
    <location>
        <begin position="417"/>
        <end position="437"/>
    </location>
</feature>
<feature type="transmembrane region" description="Helical" evidence="5">
    <location>
        <begin position="220"/>
        <end position="241"/>
    </location>
</feature>
<feature type="transmembrane region" description="Helical" evidence="5">
    <location>
        <begin position="280"/>
        <end position="298"/>
    </location>
</feature>
<evidence type="ECO:0000256" key="3">
    <source>
        <dbReference type="ARBA" id="ARBA00022989"/>
    </source>
</evidence>
<feature type="transmembrane region" description="Helical" evidence="5">
    <location>
        <begin position="20"/>
        <end position="38"/>
    </location>
</feature>
<dbReference type="InterPro" id="IPR036259">
    <property type="entry name" value="MFS_trans_sf"/>
</dbReference>
<keyword evidence="8" id="KW-1185">Reference proteome</keyword>
<keyword evidence="2 5" id="KW-0812">Transmembrane</keyword>
<dbReference type="FunFam" id="1.20.1250.20:FF:000196">
    <property type="entry name" value="MFS toxin efflux pump (AflT)"/>
    <property type="match status" value="1"/>
</dbReference>
<evidence type="ECO:0000313" key="7">
    <source>
        <dbReference type="EMBL" id="CAF9935052.1"/>
    </source>
</evidence>
<feature type="transmembrane region" description="Helical" evidence="5">
    <location>
        <begin position="50"/>
        <end position="71"/>
    </location>
</feature>
<dbReference type="GO" id="GO:0022857">
    <property type="term" value="F:transmembrane transporter activity"/>
    <property type="evidence" value="ECO:0007669"/>
    <property type="project" value="InterPro"/>
</dbReference>
<organism evidence="7 8">
    <name type="scientific">Heterodermia speciosa</name>
    <dbReference type="NCBI Taxonomy" id="116794"/>
    <lineage>
        <taxon>Eukaryota</taxon>
        <taxon>Fungi</taxon>
        <taxon>Dikarya</taxon>
        <taxon>Ascomycota</taxon>
        <taxon>Pezizomycotina</taxon>
        <taxon>Lecanoromycetes</taxon>
        <taxon>OSLEUM clade</taxon>
        <taxon>Lecanoromycetidae</taxon>
        <taxon>Caliciales</taxon>
        <taxon>Physciaceae</taxon>
        <taxon>Heterodermia</taxon>
    </lineage>
</organism>